<accession>A0A6J4PXD1</accession>
<organism evidence="1">
    <name type="scientific">uncultured Microcoleus sp</name>
    <dbReference type="NCBI Taxonomy" id="259945"/>
    <lineage>
        <taxon>Bacteria</taxon>
        <taxon>Bacillati</taxon>
        <taxon>Cyanobacteriota</taxon>
        <taxon>Cyanophyceae</taxon>
        <taxon>Oscillatoriophycideae</taxon>
        <taxon>Oscillatoriales</taxon>
        <taxon>Microcoleaceae</taxon>
        <taxon>Microcoleus</taxon>
        <taxon>environmental samples</taxon>
    </lineage>
</organism>
<sequence length="44" mass="5079">MQNTSNRVQLLAVSYQLHWGVAWEVWVVPFGSCPLPQFKTPAEY</sequence>
<protein>
    <submittedName>
        <fullName evidence="1">Uncharacterized protein</fullName>
    </submittedName>
</protein>
<dbReference type="EMBL" id="CADCTZ010001863">
    <property type="protein sequence ID" value="CAA9427214.1"/>
    <property type="molecule type" value="Genomic_DNA"/>
</dbReference>
<name>A0A6J4PXD1_9CYAN</name>
<gene>
    <name evidence="1" type="ORF">AVDCRST_MAG84-7563</name>
</gene>
<evidence type="ECO:0000313" key="1">
    <source>
        <dbReference type="EMBL" id="CAA9427214.1"/>
    </source>
</evidence>
<reference evidence="1" key="1">
    <citation type="submission" date="2020-02" db="EMBL/GenBank/DDBJ databases">
        <authorList>
            <person name="Meier V. D."/>
        </authorList>
    </citation>
    <scope>NUCLEOTIDE SEQUENCE</scope>
    <source>
        <strain evidence="1">AVDCRST_MAG84</strain>
    </source>
</reference>
<dbReference type="AlphaFoldDB" id="A0A6J4PXD1"/>
<proteinExistence type="predicted"/>